<evidence type="ECO:0000313" key="6">
    <source>
        <dbReference type="EMBL" id="DAZ92826.1"/>
    </source>
</evidence>
<dbReference type="AlphaFoldDB" id="A0AAV2YGP5"/>
<dbReference type="Proteomes" id="UP001146120">
    <property type="component" value="Unassembled WGS sequence"/>
</dbReference>
<keyword evidence="4" id="KW-0472">Membrane</keyword>
<keyword evidence="1" id="KW-0328">Glycosyltransferase</keyword>
<evidence type="ECO:0000256" key="4">
    <source>
        <dbReference type="SAM" id="Phobius"/>
    </source>
</evidence>
<feature type="domain" description="Glycosyltransferase 61 catalytic" evidence="5">
    <location>
        <begin position="394"/>
        <end position="510"/>
    </location>
</feature>
<dbReference type="PROSITE" id="PS00018">
    <property type="entry name" value="EF_HAND_1"/>
    <property type="match status" value="1"/>
</dbReference>
<comment type="caution">
    <text evidence="6">The sequence shown here is derived from an EMBL/GenBank/DDBJ whole genome shotgun (WGS) entry which is preliminary data.</text>
</comment>
<proteinExistence type="predicted"/>
<keyword evidence="2" id="KW-0808">Transferase</keyword>
<protein>
    <recommendedName>
        <fullName evidence="5">Glycosyltransferase 61 catalytic domain-containing protein</fullName>
    </recommendedName>
</protein>
<dbReference type="EMBL" id="DAKRPA010000378">
    <property type="protein sequence ID" value="DAZ92826.1"/>
    <property type="molecule type" value="Genomic_DNA"/>
</dbReference>
<gene>
    <name evidence="6" type="ORF">N0F65_009183</name>
</gene>
<evidence type="ECO:0000313" key="7">
    <source>
        <dbReference type="Proteomes" id="UP001146120"/>
    </source>
</evidence>
<sequence length="1011" mass="114524">MSDKMDPIKSLPLPRSTIAAVRARKRRKFILAIVGLAFLAIYVVCFAHMRRRLLDGVHVPALRAPTQPHRQAIAALRHQAFDELSNRESEGEPALVLDEDTDDMAIMSDSEMQAGLDGRDHQGTANLDDDDRADQAFPATQKPENCNVERDYGMIDALQKSAEKFCVSTDTDQGQNDDRVSAYTFYHAVDANVRSTYFQNLVLDLRTAQVHMPILDLAHDGKDHDPRFVYEPGIVHCRCATPQTSMEGVPCVWDQIFALAPNKSYSVCNTTPSTLTESDMLDNVIMPFTTNVVLMARRDDHNPFFQVSATLMAWIMLQVLGWDPATTQLVYLDRGLPTHTDALQQRLLSPVMHAIRGRAIMGKVLQLDHVMVAPFENTGPLMLHLNSVEPCRRSELISEFRDQALAAMDVSTIKRFPGSCTVVVISRQPYGGRRVQRMWLNEDEILARLRDEYSRDGVYRYGRCLFYSLDFVNLSIAEQMDVMINSDMVIGMHGAGMVNVLWTRPGTTVLEIFPRRRRRWGYRHLCLFIGCKWHEFRGGSDTGRCDNASHKTIPRQAVVAPNTHVFRRVIVDIQAADASIPAVQEPGCFGSRDHGMIQHIQASAKTLCAGSDERSTFTHYDSRVTDIQSTRIENLTMDLRHVQVHKPILSIVFEGGGHDPRFVYQTKIARCQCSTDQTLSSGARRIWKDILVNEPRWHYTSCVTPAADDPLPEPNRVVNTNVVLMARRDDHNPFFQLSATLTAWMMLQVVGWQPQTAQLVFLDDGFESPVTELQHKMLAPNHSVITGSEIKDSVIHMKHALIAPFECHGPLMRHLNDDEPCHRNQLVKEFRRQALATMGVASAKQDPQSCIITIISRRPYEGRHIQRVWINEADILAQMNEHYGVNSTSVPGGGCIFRSLDFASMTMAEQMQASVESDLIIGMHGAGMVNVLWSRPGTMVIEIFPRSRYRWGYRNLCQFVDCNWYQYRGGRDTGRGDNNSDKTLEYKDWRQFFDPLFQLLKISKSSSTSER</sequence>
<dbReference type="InterPro" id="IPR018247">
    <property type="entry name" value="EF_Hand_1_Ca_BS"/>
</dbReference>
<dbReference type="PANTHER" id="PTHR20961">
    <property type="entry name" value="GLYCOSYLTRANSFERASE"/>
    <property type="match status" value="1"/>
</dbReference>
<evidence type="ECO:0000256" key="3">
    <source>
        <dbReference type="ARBA" id="ARBA00023180"/>
    </source>
</evidence>
<accession>A0AAV2YGP5</accession>
<dbReference type="GO" id="GO:0016757">
    <property type="term" value="F:glycosyltransferase activity"/>
    <property type="evidence" value="ECO:0007669"/>
    <property type="project" value="UniProtKB-KW"/>
</dbReference>
<dbReference type="InterPro" id="IPR049625">
    <property type="entry name" value="Glyco_transf_61_cat"/>
</dbReference>
<evidence type="ECO:0000256" key="1">
    <source>
        <dbReference type="ARBA" id="ARBA00022676"/>
    </source>
</evidence>
<organism evidence="6 7">
    <name type="scientific">Lagenidium giganteum</name>
    <dbReference type="NCBI Taxonomy" id="4803"/>
    <lineage>
        <taxon>Eukaryota</taxon>
        <taxon>Sar</taxon>
        <taxon>Stramenopiles</taxon>
        <taxon>Oomycota</taxon>
        <taxon>Peronosporomycetes</taxon>
        <taxon>Pythiales</taxon>
        <taxon>Pythiaceae</taxon>
    </lineage>
</organism>
<dbReference type="InterPro" id="IPR007657">
    <property type="entry name" value="Glycosyltransferase_61"/>
</dbReference>
<name>A0AAV2YGP5_9STRA</name>
<dbReference type="Pfam" id="PF04577">
    <property type="entry name" value="Glyco_transf_61"/>
    <property type="match status" value="2"/>
</dbReference>
<keyword evidence="3" id="KW-0325">Glycoprotein</keyword>
<keyword evidence="4" id="KW-1133">Transmembrane helix</keyword>
<evidence type="ECO:0000259" key="5">
    <source>
        <dbReference type="Pfam" id="PF04577"/>
    </source>
</evidence>
<dbReference type="PANTHER" id="PTHR20961:SF124">
    <property type="entry name" value="GLYCOSYLTRANSFERASE"/>
    <property type="match status" value="1"/>
</dbReference>
<feature type="transmembrane region" description="Helical" evidence="4">
    <location>
        <begin position="29"/>
        <end position="49"/>
    </location>
</feature>
<feature type="domain" description="Glycosyltransferase 61 catalytic" evidence="5">
    <location>
        <begin position="824"/>
        <end position="941"/>
    </location>
</feature>
<keyword evidence="4" id="KW-0812">Transmembrane</keyword>
<keyword evidence="7" id="KW-1185">Reference proteome</keyword>
<reference evidence="6" key="1">
    <citation type="submission" date="2022-11" db="EMBL/GenBank/DDBJ databases">
        <authorList>
            <person name="Morgan W.R."/>
            <person name="Tartar A."/>
        </authorList>
    </citation>
    <scope>NUCLEOTIDE SEQUENCE</scope>
    <source>
        <strain evidence="6">ARSEF 373</strain>
    </source>
</reference>
<evidence type="ECO:0000256" key="2">
    <source>
        <dbReference type="ARBA" id="ARBA00022679"/>
    </source>
</evidence>
<reference evidence="6" key="2">
    <citation type="journal article" date="2023" name="Microbiol Resour">
        <title>Decontamination and Annotation of the Draft Genome Sequence of the Oomycete Lagenidium giganteum ARSEF 373.</title>
        <authorList>
            <person name="Morgan W.R."/>
            <person name="Tartar A."/>
        </authorList>
    </citation>
    <scope>NUCLEOTIDE SEQUENCE</scope>
    <source>
        <strain evidence="6">ARSEF 373</strain>
    </source>
</reference>